<evidence type="ECO:0000256" key="8">
    <source>
        <dbReference type="PROSITE-ProRule" id="PRU01091"/>
    </source>
</evidence>
<evidence type="ECO:0000256" key="2">
    <source>
        <dbReference type="ARBA" id="ARBA00022490"/>
    </source>
</evidence>
<feature type="DNA-binding region" description="OmpR/PhoB-type" evidence="8">
    <location>
        <begin position="24"/>
        <end position="119"/>
    </location>
</feature>
<proteinExistence type="predicted"/>
<comment type="caution">
    <text evidence="10">The sequence shown here is derived from an EMBL/GenBank/DDBJ whole genome shotgun (WGS) entry which is preliminary data.</text>
</comment>
<sequence>LVVRVKNLLWRIDLARPTPQNASENCYMFSGYCLNVMNHTLEHNGEAIKLTRAEYELLLAFVTNPGKVLHRERLLRMLSARRVETPDLRTIDVLVRRLRHKITPELLVTQHGEGYFLASEVY</sequence>
<dbReference type="GO" id="GO:0005737">
    <property type="term" value="C:cytoplasm"/>
    <property type="evidence" value="ECO:0007669"/>
    <property type="project" value="UniProtKB-SubCell"/>
</dbReference>
<accession>A0A774MT24</accession>
<evidence type="ECO:0000256" key="3">
    <source>
        <dbReference type="ARBA" id="ARBA00022553"/>
    </source>
</evidence>
<reference evidence="10" key="1">
    <citation type="journal article" date="2018" name="Genome Biol.">
        <title>SKESA: strategic k-mer extension for scrupulous assemblies.</title>
        <authorList>
            <person name="Souvorov A."/>
            <person name="Agarwala R."/>
            <person name="Lipman D.J."/>
        </authorList>
    </citation>
    <scope>NUCLEOTIDE SEQUENCE</scope>
    <source>
        <strain evidence="10">265DRC</strain>
    </source>
</reference>
<feature type="domain" description="OmpR/PhoB-type" evidence="9">
    <location>
        <begin position="24"/>
        <end position="119"/>
    </location>
</feature>
<feature type="non-terminal residue" evidence="10">
    <location>
        <position position="1"/>
    </location>
</feature>
<dbReference type="InterPro" id="IPR036388">
    <property type="entry name" value="WH-like_DNA-bd_sf"/>
</dbReference>
<dbReference type="Pfam" id="PF00486">
    <property type="entry name" value="Trans_reg_C"/>
    <property type="match status" value="1"/>
</dbReference>
<reference evidence="10" key="2">
    <citation type="submission" date="2019-08" db="EMBL/GenBank/DDBJ databases">
        <authorList>
            <consortium name="NCBI Pathogen Detection Project"/>
        </authorList>
    </citation>
    <scope>NUCLEOTIDE SEQUENCE</scope>
    <source>
        <strain evidence="10">265DRC</strain>
    </source>
</reference>
<dbReference type="SUPFAM" id="SSF46894">
    <property type="entry name" value="C-terminal effector domain of the bipartite response regulators"/>
    <property type="match status" value="1"/>
</dbReference>
<protein>
    <submittedName>
        <fullName evidence="10">Two-component system response regulator TorR</fullName>
    </submittedName>
</protein>
<keyword evidence="7" id="KW-0804">Transcription</keyword>
<dbReference type="EMBL" id="DABAJB010000054">
    <property type="protein sequence ID" value="HAH1125829.1"/>
    <property type="molecule type" value="Genomic_DNA"/>
</dbReference>
<dbReference type="Gene3D" id="1.10.10.10">
    <property type="entry name" value="Winged helix-like DNA-binding domain superfamily/Winged helix DNA-binding domain"/>
    <property type="match status" value="1"/>
</dbReference>
<dbReference type="AlphaFoldDB" id="A0A774MT24"/>
<gene>
    <name evidence="10" type="ORF">G0M18_001688</name>
</gene>
<keyword evidence="6 8" id="KW-0238">DNA-binding</keyword>
<evidence type="ECO:0000256" key="4">
    <source>
        <dbReference type="ARBA" id="ARBA00023012"/>
    </source>
</evidence>
<evidence type="ECO:0000313" key="10">
    <source>
        <dbReference type="EMBL" id="HAH1125829.1"/>
    </source>
</evidence>
<evidence type="ECO:0000256" key="6">
    <source>
        <dbReference type="ARBA" id="ARBA00023125"/>
    </source>
</evidence>
<name>A0A774MT24_SALTM</name>
<evidence type="ECO:0000256" key="1">
    <source>
        <dbReference type="ARBA" id="ARBA00004496"/>
    </source>
</evidence>
<dbReference type="InterPro" id="IPR001867">
    <property type="entry name" value="OmpR/PhoB-type_DNA-bd"/>
</dbReference>
<keyword evidence="4" id="KW-0902">Two-component regulatory system</keyword>
<keyword evidence="5" id="KW-0805">Transcription regulation</keyword>
<keyword evidence="3" id="KW-0597">Phosphoprotein</keyword>
<organism evidence="10">
    <name type="scientific">Salmonella typhimurium</name>
    <dbReference type="NCBI Taxonomy" id="90371"/>
    <lineage>
        <taxon>Bacteria</taxon>
        <taxon>Pseudomonadati</taxon>
        <taxon>Pseudomonadota</taxon>
        <taxon>Gammaproteobacteria</taxon>
        <taxon>Enterobacterales</taxon>
        <taxon>Enterobacteriaceae</taxon>
        <taxon>Salmonella</taxon>
    </lineage>
</organism>
<dbReference type="CDD" id="cd00383">
    <property type="entry name" value="trans_reg_C"/>
    <property type="match status" value="1"/>
</dbReference>
<evidence type="ECO:0000256" key="7">
    <source>
        <dbReference type="ARBA" id="ARBA00023163"/>
    </source>
</evidence>
<dbReference type="GO" id="GO:0000160">
    <property type="term" value="P:phosphorelay signal transduction system"/>
    <property type="evidence" value="ECO:0007669"/>
    <property type="project" value="UniProtKB-KW"/>
</dbReference>
<evidence type="ECO:0000256" key="5">
    <source>
        <dbReference type="ARBA" id="ARBA00023015"/>
    </source>
</evidence>
<keyword evidence="2" id="KW-0963">Cytoplasm</keyword>
<dbReference type="PROSITE" id="PS51755">
    <property type="entry name" value="OMPR_PHOB"/>
    <property type="match status" value="1"/>
</dbReference>
<dbReference type="SMART" id="SM00862">
    <property type="entry name" value="Trans_reg_C"/>
    <property type="match status" value="1"/>
</dbReference>
<dbReference type="FunFam" id="1.10.10.10:FF:000099">
    <property type="entry name" value="Two-component system response regulator TorR"/>
    <property type="match status" value="1"/>
</dbReference>
<dbReference type="GO" id="GO:0006355">
    <property type="term" value="P:regulation of DNA-templated transcription"/>
    <property type="evidence" value="ECO:0007669"/>
    <property type="project" value="InterPro"/>
</dbReference>
<comment type="subcellular location">
    <subcellularLocation>
        <location evidence="1">Cytoplasm</location>
    </subcellularLocation>
</comment>
<evidence type="ECO:0000259" key="9">
    <source>
        <dbReference type="PROSITE" id="PS51755"/>
    </source>
</evidence>
<dbReference type="GO" id="GO:0003677">
    <property type="term" value="F:DNA binding"/>
    <property type="evidence" value="ECO:0007669"/>
    <property type="project" value="UniProtKB-UniRule"/>
</dbReference>
<dbReference type="InterPro" id="IPR016032">
    <property type="entry name" value="Sig_transdc_resp-reg_C-effctor"/>
</dbReference>